<dbReference type="NCBIfam" id="TIGR01760">
    <property type="entry name" value="tape_meas_TP901"/>
    <property type="match status" value="1"/>
</dbReference>
<reference evidence="4 5" key="1">
    <citation type="submission" date="2023-11" db="EMBL/GenBank/DDBJ databases">
        <title>First isolation, identification, and characterization of non-pathogenic Epilithonimonas ginsengisoli isolated from diseased farmed rainbow trout (Oncorhynchus mykiss) in Chile.</title>
        <authorList>
            <person name="Miranda C.D."/>
            <person name="Irgang R."/>
            <person name="Concha C."/>
            <person name="Rojas R."/>
            <person name="Avendano R."/>
        </authorList>
    </citation>
    <scope>NUCLEOTIDE SEQUENCE [LARGE SCALE GENOMIC DNA]</scope>
    <source>
        <strain evidence="4 5">FP99</strain>
    </source>
</reference>
<dbReference type="PANTHER" id="PTHR37813:SF1">
    <property type="entry name" value="FELS-2 PROPHAGE PROTEIN"/>
    <property type="match status" value="1"/>
</dbReference>
<feature type="compositionally biased region" description="Gly residues" evidence="2">
    <location>
        <begin position="572"/>
        <end position="583"/>
    </location>
</feature>
<evidence type="ECO:0000259" key="3">
    <source>
        <dbReference type="Pfam" id="PF10145"/>
    </source>
</evidence>
<keyword evidence="5" id="KW-1185">Reference proteome</keyword>
<organism evidence="4 5">
    <name type="scientific">Epilithonimonas ginsengisoli</name>
    <dbReference type="NCBI Taxonomy" id="1245592"/>
    <lineage>
        <taxon>Bacteria</taxon>
        <taxon>Pseudomonadati</taxon>
        <taxon>Bacteroidota</taxon>
        <taxon>Flavobacteriia</taxon>
        <taxon>Flavobacteriales</taxon>
        <taxon>Weeksellaceae</taxon>
        <taxon>Chryseobacterium group</taxon>
        <taxon>Epilithonimonas</taxon>
    </lineage>
</organism>
<dbReference type="InterPro" id="IPR010090">
    <property type="entry name" value="Phage_tape_meas"/>
</dbReference>
<feature type="region of interest" description="Disordered" evidence="2">
    <location>
        <begin position="572"/>
        <end position="595"/>
    </location>
</feature>
<evidence type="ECO:0000256" key="2">
    <source>
        <dbReference type="SAM" id="MobiDB-lite"/>
    </source>
</evidence>
<dbReference type="PANTHER" id="PTHR37813">
    <property type="entry name" value="FELS-2 PROPHAGE PROTEIN"/>
    <property type="match status" value="1"/>
</dbReference>
<name>A0ABU4JJG9_9FLAO</name>
<dbReference type="EMBL" id="JAMXLT020000023">
    <property type="protein sequence ID" value="MDW8549831.1"/>
    <property type="molecule type" value="Genomic_DNA"/>
</dbReference>
<dbReference type="Proteomes" id="UP001204439">
    <property type="component" value="Unassembled WGS sequence"/>
</dbReference>
<comment type="caution">
    <text evidence="4">The sequence shown here is derived from an EMBL/GenBank/DDBJ whole genome shotgun (WGS) entry which is preliminary data.</text>
</comment>
<sequence>MANDLLYNIVLQMQGQQKILASVNSVQQKTTDMIKSIQSQISTIRLTAVIDQVNRVSDAINSVNAPGLTLSSSMKDLQAMTGVAGQKLKEIEGYARSSAKTFGGSAANGIESYKLLLGQLSPEIAKVPQALKSMGDTVGYTSKLMGGNTASATEVLTTAMNQYGISLDNLIKASQVMAAMMNTMAAAAGQGSAELPQIKQALEQTGMAAKSANVSFEETNAAIQVLDKAGKKGSEGGIALRNVLATLGQGRFLPKTVQEEFAKLHINISSLNDPTKSLSQGLNILKSLLSDSALMSATFGKENSNAAMALISQISEVDRLTNAVKGTKTACEQAAIVMEAPAEKNARLQAQVDDFKMSLFNATNGMMGYATVISETATMVAGLAPLYTGVASAIRFLTSAQKMQALWTNIVTGAQWLWNAAMTANPIGLVIAGVAALSATVVVCWNKFEGFRKVIFKGWEGLKLFGTVIKDFVVNRIKDMVSGITGIGATLMAFFKGDWQKAWEIGMKATQDLTGANTAKKSYNQFTNGWDGAMTLGDKNSTSYTKGLKKIDLTNPTNGIATPVGIPGAVGTGGAGGGGGSGKAGKEAKKTSDSIATGGTKHNYITIQVKEMNGIKQYVGSSSDATKKVGQELLDELLRLTGTAITAGV</sequence>
<protein>
    <submittedName>
        <fullName evidence="4">Phage tail tape measure protein</fullName>
    </submittedName>
</protein>
<accession>A0ABU4JJG9</accession>
<feature type="domain" description="Phage tail tape measure protein" evidence="3">
    <location>
        <begin position="129"/>
        <end position="291"/>
    </location>
</feature>
<gene>
    <name evidence="4" type="ORF">NG800_012975</name>
</gene>
<evidence type="ECO:0000313" key="5">
    <source>
        <dbReference type="Proteomes" id="UP001204439"/>
    </source>
</evidence>
<keyword evidence="1" id="KW-1188">Viral release from host cell</keyword>
<dbReference type="RefSeq" id="WP_063969503.1">
    <property type="nucleotide sequence ID" value="NZ_JAMXLT020000023.1"/>
</dbReference>
<proteinExistence type="predicted"/>
<evidence type="ECO:0000256" key="1">
    <source>
        <dbReference type="ARBA" id="ARBA00022612"/>
    </source>
</evidence>
<dbReference type="Pfam" id="PF10145">
    <property type="entry name" value="PhageMin_Tail"/>
    <property type="match status" value="1"/>
</dbReference>
<evidence type="ECO:0000313" key="4">
    <source>
        <dbReference type="EMBL" id="MDW8549831.1"/>
    </source>
</evidence>